<sequence length="183" mass="20286">MSNKNLYLLGIVAVIAIGTWMYLNLCSGCLNEASQEPQQLEDSAVLKQESKDPAYPFALSDGNFTLNINDNFDFHPSSPSFLMPISKDLKDGVETLRNYLIANDSSVVNIIGHFSLKEENNTSYPNLGLARAQSVKNHFIISGIPSDQIKVLGQQDEEMEKQGNVYLGAVSYALIQKKEQEKP</sequence>
<protein>
    <recommendedName>
        <fullName evidence="4">OmpA family protein</fullName>
    </recommendedName>
</protein>
<keyword evidence="1" id="KW-0812">Transmembrane</keyword>
<dbReference type="RefSeq" id="WP_138837240.1">
    <property type="nucleotide sequence ID" value="NZ_VCNI01000002.1"/>
</dbReference>
<dbReference type="Gene3D" id="3.30.1330.60">
    <property type="entry name" value="OmpA-like domain"/>
    <property type="match status" value="1"/>
</dbReference>
<proteinExistence type="predicted"/>
<keyword evidence="3" id="KW-1185">Reference proteome</keyword>
<organism evidence="2 3">
    <name type="scientific">Flagellimonas algicola</name>
    <dbReference type="NCBI Taxonomy" id="2583815"/>
    <lineage>
        <taxon>Bacteria</taxon>
        <taxon>Pseudomonadati</taxon>
        <taxon>Bacteroidota</taxon>
        <taxon>Flavobacteriia</taxon>
        <taxon>Flavobacteriales</taxon>
        <taxon>Flavobacteriaceae</taxon>
        <taxon>Flagellimonas</taxon>
    </lineage>
</organism>
<reference evidence="2 3" key="1">
    <citation type="submission" date="2019-05" db="EMBL/GenBank/DDBJ databases">
        <title>Flagellimonas sp. AsT0115, sp. nov., isolated from a marine red algae, Asparagopsis taxiformis.</title>
        <authorList>
            <person name="Kim J."/>
            <person name="Jeong S.E."/>
            <person name="Jeon C.O."/>
        </authorList>
    </citation>
    <scope>NUCLEOTIDE SEQUENCE [LARGE SCALE GENOMIC DNA]</scope>
    <source>
        <strain evidence="2 3">AsT0115</strain>
    </source>
</reference>
<dbReference type="Proteomes" id="UP000751614">
    <property type="component" value="Unassembled WGS sequence"/>
</dbReference>
<evidence type="ECO:0008006" key="4">
    <source>
        <dbReference type="Google" id="ProtNLM"/>
    </source>
</evidence>
<dbReference type="SUPFAM" id="SSF103088">
    <property type="entry name" value="OmpA-like"/>
    <property type="match status" value="1"/>
</dbReference>
<evidence type="ECO:0000256" key="1">
    <source>
        <dbReference type="SAM" id="Phobius"/>
    </source>
</evidence>
<gene>
    <name evidence="2" type="ORF">FGG15_13900</name>
</gene>
<dbReference type="InterPro" id="IPR036737">
    <property type="entry name" value="OmpA-like_sf"/>
</dbReference>
<feature type="transmembrane region" description="Helical" evidence="1">
    <location>
        <begin position="7"/>
        <end position="25"/>
    </location>
</feature>
<keyword evidence="1" id="KW-1133">Transmembrane helix</keyword>
<dbReference type="EMBL" id="VCNI01000002">
    <property type="protein sequence ID" value="TMU55268.1"/>
    <property type="molecule type" value="Genomic_DNA"/>
</dbReference>
<evidence type="ECO:0000313" key="3">
    <source>
        <dbReference type="Proteomes" id="UP000751614"/>
    </source>
</evidence>
<name>A0ABY2WKA1_9FLAO</name>
<keyword evidence="1" id="KW-0472">Membrane</keyword>
<accession>A0ABY2WKA1</accession>
<comment type="caution">
    <text evidence="2">The sequence shown here is derived from an EMBL/GenBank/DDBJ whole genome shotgun (WGS) entry which is preliminary data.</text>
</comment>
<evidence type="ECO:0000313" key="2">
    <source>
        <dbReference type="EMBL" id="TMU55268.1"/>
    </source>
</evidence>